<sequence length="304" mass="33839">MNVAGPSMPHAVPGARARDDYEEHLIRMVTQLDLADLERFQTVYKERLHRGDVLSDHEVAYALLIQNARELAQFNADQALAQRFAVEAGGEPQADPPPRPATRVQPVLASQPTIRNAKRKTPKWCKQVVSFFSTALSSSLTASNPNQAPTTTARARPRATGHDCVICQDPIFKPEVRAPCGHFYDISCITDLFQAAARDESLYPPRCCRQIIPLPRVRPHLAQALLTEFELKGREFGTLKRVYCVSPSCSRFLGPLYEGFFAKIFTCPSPTCITATCGKCRASAHIEPRLRVVTVPRLRSDDRA</sequence>
<dbReference type="EMBL" id="LVVM01005934">
    <property type="protein sequence ID" value="OJA09425.1"/>
    <property type="molecule type" value="Genomic_DNA"/>
</dbReference>
<evidence type="ECO:0000313" key="1">
    <source>
        <dbReference type="EMBL" id="OJA09425.1"/>
    </source>
</evidence>
<proteinExistence type="predicted"/>
<gene>
    <name evidence="1" type="ORF">AZE42_03084</name>
</gene>
<reference evidence="1 2" key="1">
    <citation type="submission" date="2016-03" db="EMBL/GenBank/DDBJ databases">
        <title>Comparative genomics of the ectomycorrhizal sister species Rhizopogon vinicolor and Rhizopogon vesiculosus (Basidiomycota: Boletales) reveals a divergence of the mating type B locus.</title>
        <authorList>
            <person name="Mujic A.B."/>
            <person name="Kuo A."/>
            <person name="Tritt A."/>
            <person name="Lipzen A."/>
            <person name="Chen C."/>
            <person name="Johnson J."/>
            <person name="Sharma A."/>
            <person name="Barry K."/>
            <person name="Grigoriev I.V."/>
            <person name="Spatafora J.W."/>
        </authorList>
    </citation>
    <scope>NUCLEOTIDE SEQUENCE [LARGE SCALE GENOMIC DNA]</scope>
    <source>
        <strain evidence="1 2">AM-OR11-056</strain>
    </source>
</reference>
<dbReference type="OrthoDB" id="9977870at2759"/>
<dbReference type="InterPro" id="IPR013083">
    <property type="entry name" value="Znf_RING/FYVE/PHD"/>
</dbReference>
<organism evidence="1 2">
    <name type="scientific">Rhizopogon vesiculosus</name>
    <dbReference type="NCBI Taxonomy" id="180088"/>
    <lineage>
        <taxon>Eukaryota</taxon>
        <taxon>Fungi</taxon>
        <taxon>Dikarya</taxon>
        <taxon>Basidiomycota</taxon>
        <taxon>Agaricomycotina</taxon>
        <taxon>Agaricomycetes</taxon>
        <taxon>Agaricomycetidae</taxon>
        <taxon>Boletales</taxon>
        <taxon>Suillineae</taxon>
        <taxon>Rhizopogonaceae</taxon>
        <taxon>Rhizopogon</taxon>
    </lineage>
</organism>
<evidence type="ECO:0000313" key="2">
    <source>
        <dbReference type="Proteomes" id="UP000183567"/>
    </source>
</evidence>
<evidence type="ECO:0008006" key="3">
    <source>
        <dbReference type="Google" id="ProtNLM"/>
    </source>
</evidence>
<dbReference type="CDD" id="cd20335">
    <property type="entry name" value="BRcat_RBR"/>
    <property type="match status" value="1"/>
</dbReference>
<keyword evidence="2" id="KW-1185">Reference proteome</keyword>
<name>A0A1J8Q6Z3_9AGAM</name>
<accession>A0A1J8Q6Z3</accession>
<comment type="caution">
    <text evidence="1">The sequence shown here is derived from an EMBL/GenBank/DDBJ whole genome shotgun (WGS) entry which is preliminary data.</text>
</comment>
<dbReference type="Gene3D" id="3.30.40.10">
    <property type="entry name" value="Zinc/RING finger domain, C3HC4 (zinc finger)"/>
    <property type="match status" value="1"/>
</dbReference>
<protein>
    <recommendedName>
        <fullName evidence="3">RING-type domain-containing protein</fullName>
    </recommendedName>
</protein>
<dbReference type="SUPFAM" id="SSF57850">
    <property type="entry name" value="RING/U-box"/>
    <property type="match status" value="1"/>
</dbReference>
<dbReference type="AlphaFoldDB" id="A0A1J8Q6Z3"/>
<dbReference type="STRING" id="180088.A0A1J8Q6Z3"/>
<dbReference type="Proteomes" id="UP000183567">
    <property type="component" value="Unassembled WGS sequence"/>
</dbReference>